<evidence type="ECO:0000256" key="1">
    <source>
        <dbReference type="SAM" id="Phobius"/>
    </source>
</evidence>
<dbReference type="RefSeq" id="YP_009102862.1">
    <property type="nucleotide sequence ID" value="NC_025452.1"/>
</dbReference>
<reference evidence="2 3" key="1">
    <citation type="journal article" date="2014" name="Arch. Virol.">
        <title>Complete genome sequence of a broad-host-range lytic Dickeya spp. bacteriophage ?D5.</title>
        <authorList>
            <person name="Czajkowski R."/>
            <person name="Ozymko Z."/>
            <person name="Zwirowski S."/>
            <person name="Lojkowska E."/>
        </authorList>
    </citation>
    <scope>NUCLEOTIDE SEQUENCE [LARGE SCALE GENOMIC DNA]</scope>
</reference>
<keyword evidence="3" id="KW-1185">Reference proteome</keyword>
<evidence type="ECO:0000313" key="3">
    <source>
        <dbReference type="Proteomes" id="UP000028741"/>
    </source>
</evidence>
<dbReference type="KEGG" id="vg:22113457"/>
<gene>
    <name evidence="2" type="ORF">DA66_0022</name>
</gene>
<feature type="transmembrane region" description="Helical" evidence="1">
    <location>
        <begin position="76"/>
        <end position="102"/>
    </location>
</feature>
<evidence type="ECO:0000313" key="2">
    <source>
        <dbReference type="EMBL" id="AHZ60245.1"/>
    </source>
</evidence>
<dbReference type="EMBL" id="KJ716335">
    <property type="protein sequence ID" value="AHZ60245.1"/>
    <property type="molecule type" value="Genomic_DNA"/>
</dbReference>
<sequence>MVDYWLLANFLTFALLLVVVLVWVKSFFTLIHAYVYQINFYTLSPYRDTNVRADQQAEAILSYQFIHMRDKMIKRVVFSTVALLVIIMVRFVLTTVGVFHAVV</sequence>
<keyword evidence="1" id="KW-0812">Transmembrane</keyword>
<accession>A0A075E0C8</accession>
<organism evidence="2 3">
    <name type="scientific">Dickeya phage RC-2014</name>
    <dbReference type="NCBI Taxonomy" id="1477406"/>
    <lineage>
        <taxon>Viruses</taxon>
        <taxon>Duplodnaviria</taxon>
        <taxon>Heunggongvirae</taxon>
        <taxon>Uroviricota</taxon>
        <taxon>Caudoviricetes</taxon>
        <taxon>Pantevenvirales</taxon>
        <taxon>Ackermannviridae</taxon>
        <taxon>Aglimvirinae</taxon>
        <taxon>Limestonevirus</taxon>
        <taxon>Limestonevirus RC2014</taxon>
    </lineage>
</organism>
<protein>
    <submittedName>
        <fullName evidence="2">Uncharacterized protein</fullName>
    </submittedName>
</protein>
<keyword evidence="1" id="KW-1133">Transmembrane helix</keyword>
<proteinExistence type="predicted"/>
<name>A0A075E0C8_9CAUD</name>
<dbReference type="GeneID" id="22113457"/>
<dbReference type="Proteomes" id="UP000028741">
    <property type="component" value="Segment"/>
</dbReference>
<keyword evidence="1" id="KW-0472">Membrane</keyword>
<feature type="transmembrane region" description="Helical" evidence="1">
    <location>
        <begin position="6"/>
        <end position="24"/>
    </location>
</feature>